<dbReference type="SUPFAM" id="SSF53383">
    <property type="entry name" value="PLP-dependent transferases"/>
    <property type="match status" value="1"/>
</dbReference>
<keyword evidence="10" id="KW-0808">Transferase</keyword>
<dbReference type="RefSeq" id="WP_123042076.1">
    <property type="nucleotide sequence ID" value="NZ_CP033433.1"/>
</dbReference>
<feature type="modified residue" description="N6-(pyridoxal phosphate)lysine" evidence="8">
    <location>
        <position position="211"/>
    </location>
</feature>
<dbReference type="Pfam" id="PF01053">
    <property type="entry name" value="Cys_Met_Meta_PP"/>
    <property type="match status" value="1"/>
</dbReference>
<dbReference type="EMBL" id="CP033433">
    <property type="protein sequence ID" value="AYQ73992.1"/>
    <property type="molecule type" value="Genomic_DNA"/>
</dbReference>
<protein>
    <recommendedName>
        <fullName evidence="4">homocysteine desulfhydrase</fullName>
        <ecNumber evidence="4">4.4.1.2</ecNumber>
    </recommendedName>
    <alternativeName>
        <fullName evidence="5">Homocysteine desulfhydrase</fullName>
    </alternativeName>
</protein>
<comment type="catalytic activity">
    <reaction evidence="6">
        <text>L-homocysteine + H2O = 2-oxobutanoate + hydrogen sulfide + NH4(+) + H(+)</text>
        <dbReference type="Rhea" id="RHEA:14501"/>
        <dbReference type="ChEBI" id="CHEBI:15377"/>
        <dbReference type="ChEBI" id="CHEBI:15378"/>
        <dbReference type="ChEBI" id="CHEBI:16763"/>
        <dbReference type="ChEBI" id="CHEBI:28938"/>
        <dbReference type="ChEBI" id="CHEBI:29919"/>
        <dbReference type="ChEBI" id="CHEBI:58199"/>
        <dbReference type="EC" id="4.4.1.2"/>
    </reaction>
    <physiologicalReaction direction="left-to-right" evidence="6">
        <dbReference type="Rhea" id="RHEA:14502"/>
    </physiologicalReaction>
</comment>
<dbReference type="GO" id="GO:0008483">
    <property type="term" value="F:transaminase activity"/>
    <property type="evidence" value="ECO:0007669"/>
    <property type="project" value="UniProtKB-KW"/>
</dbReference>
<dbReference type="GO" id="GO:0019346">
    <property type="term" value="P:transsulfuration"/>
    <property type="evidence" value="ECO:0007669"/>
    <property type="project" value="InterPro"/>
</dbReference>
<evidence type="ECO:0000256" key="4">
    <source>
        <dbReference type="ARBA" id="ARBA00047175"/>
    </source>
</evidence>
<dbReference type="InterPro" id="IPR054542">
    <property type="entry name" value="Cys_met_metab_PP"/>
</dbReference>
<dbReference type="InterPro" id="IPR015424">
    <property type="entry name" value="PyrdxlP-dep_Trfase"/>
</dbReference>
<dbReference type="KEGG" id="coh:EAV92_16255"/>
<name>A0A3G3K0Q5_9BACL</name>
<dbReference type="GO" id="GO:0030170">
    <property type="term" value="F:pyridoxal phosphate binding"/>
    <property type="evidence" value="ECO:0007669"/>
    <property type="project" value="InterPro"/>
</dbReference>
<evidence type="ECO:0000313" key="10">
    <source>
        <dbReference type="EMBL" id="AYQ73992.1"/>
    </source>
</evidence>
<evidence type="ECO:0000256" key="1">
    <source>
        <dbReference type="ARBA" id="ARBA00001933"/>
    </source>
</evidence>
<dbReference type="Gene3D" id="3.90.1150.10">
    <property type="entry name" value="Aspartate Aminotransferase, domain 1"/>
    <property type="match status" value="1"/>
</dbReference>
<evidence type="ECO:0000256" key="6">
    <source>
        <dbReference type="ARBA" id="ARBA00048780"/>
    </source>
</evidence>
<dbReference type="Proteomes" id="UP000269097">
    <property type="component" value="Chromosome"/>
</dbReference>
<dbReference type="GO" id="GO:0018826">
    <property type="term" value="F:methionine gamma-lyase activity"/>
    <property type="evidence" value="ECO:0007669"/>
    <property type="project" value="UniProtKB-EC"/>
</dbReference>
<dbReference type="InterPro" id="IPR015421">
    <property type="entry name" value="PyrdxlP-dep_Trfase_major"/>
</dbReference>
<evidence type="ECO:0000256" key="9">
    <source>
        <dbReference type="RuleBase" id="RU362118"/>
    </source>
</evidence>
<dbReference type="InterPro" id="IPR015422">
    <property type="entry name" value="PyrdxlP-dep_Trfase_small"/>
</dbReference>
<evidence type="ECO:0000313" key="11">
    <source>
        <dbReference type="Proteomes" id="UP000269097"/>
    </source>
</evidence>
<comment type="catalytic activity">
    <reaction evidence="7">
        <text>L-methionine + H2O = methanethiol + 2-oxobutanoate + NH4(+)</text>
        <dbReference type="Rhea" id="RHEA:23800"/>
        <dbReference type="ChEBI" id="CHEBI:15377"/>
        <dbReference type="ChEBI" id="CHEBI:16007"/>
        <dbReference type="ChEBI" id="CHEBI:16763"/>
        <dbReference type="ChEBI" id="CHEBI:28938"/>
        <dbReference type="ChEBI" id="CHEBI:57844"/>
        <dbReference type="EC" id="4.4.1.11"/>
    </reaction>
    <physiologicalReaction direction="left-to-right" evidence="7">
        <dbReference type="Rhea" id="RHEA:23801"/>
    </physiologicalReaction>
</comment>
<reference evidence="10 11" key="1">
    <citation type="submission" date="2018-10" db="EMBL/GenBank/DDBJ databases">
        <title>Genome Sequence of Cohnella sp.</title>
        <authorList>
            <person name="Srinivasan S."/>
            <person name="Kim M.K."/>
        </authorList>
    </citation>
    <scope>NUCLEOTIDE SEQUENCE [LARGE SCALE GENOMIC DNA]</scope>
    <source>
        <strain evidence="10 11">18JY8-7</strain>
    </source>
</reference>
<dbReference type="Gene3D" id="3.40.640.10">
    <property type="entry name" value="Type I PLP-dependent aspartate aminotransferase-like (Major domain)"/>
    <property type="match status" value="1"/>
</dbReference>
<keyword evidence="10" id="KW-0032">Aminotransferase</keyword>
<dbReference type="PROSITE" id="PS00868">
    <property type="entry name" value="CYS_MET_METAB_PP"/>
    <property type="match status" value="1"/>
</dbReference>
<evidence type="ECO:0000256" key="2">
    <source>
        <dbReference type="ARBA" id="ARBA00009077"/>
    </source>
</evidence>
<proteinExistence type="inferred from homology"/>
<evidence type="ECO:0000256" key="7">
    <source>
        <dbReference type="ARBA" id="ARBA00052699"/>
    </source>
</evidence>
<dbReference type="PANTHER" id="PTHR11808:SF80">
    <property type="entry name" value="CYSTATHIONINE GAMMA-LYASE"/>
    <property type="match status" value="1"/>
</dbReference>
<dbReference type="AlphaFoldDB" id="A0A3G3K0Q5"/>
<dbReference type="GO" id="GO:0005737">
    <property type="term" value="C:cytoplasm"/>
    <property type="evidence" value="ECO:0007669"/>
    <property type="project" value="TreeGrafter"/>
</dbReference>
<keyword evidence="11" id="KW-1185">Reference proteome</keyword>
<evidence type="ECO:0000256" key="3">
    <source>
        <dbReference type="ARBA" id="ARBA00022898"/>
    </source>
</evidence>
<dbReference type="InterPro" id="IPR000277">
    <property type="entry name" value="Cys/Met-Metab_PyrdxlP-dep_enz"/>
</dbReference>
<comment type="cofactor">
    <cofactor evidence="1 9">
        <name>pyridoxal 5'-phosphate</name>
        <dbReference type="ChEBI" id="CHEBI:597326"/>
    </cofactor>
</comment>
<dbReference type="EC" id="4.4.1.2" evidence="4"/>
<accession>A0A3G3K0Q5</accession>
<sequence length="399" mass="43401">MPTSESDKRHFYTQVSHDSVDTRHHGAISMPVYQSSLFAFETHEKFDEAMKDVLAASVYSRGNNPTVMYLEDKIAQLEGGEAARCFASGMGAIAAVLFALTGTGDHIVCVDQAYGPTRELLVDLSNRFGLEVTFIDGTDTDAFAAAIRPNTKLFYLESPTSGMFEMQDLPAVTKLAKTHGILTAIDNSWATPYFQKPIALGCDLVMHSLTKYFSGHSDTVGGVVVGSRELLGLIGSRSYLNLGAAMAPQTASLITRGLRTLPLRLERHQASALKIAQHLASKPDVVRVNHPGLEQYPQKELADSQLTGYGGLFSFVTRHSVEKMKEWATGLQYFRIGVSWGGYESLVTAGAAPAKFNADGSAPSSVRLYIGIEDPEELIADIDRSWARLKEPSQEAISS</sequence>
<evidence type="ECO:0000256" key="8">
    <source>
        <dbReference type="PIRSR" id="PIRSR001434-2"/>
    </source>
</evidence>
<dbReference type="CDD" id="cd00614">
    <property type="entry name" value="CGS_like"/>
    <property type="match status" value="1"/>
</dbReference>
<gene>
    <name evidence="10" type="ORF">EAV92_16255</name>
</gene>
<dbReference type="GO" id="GO:0047982">
    <property type="term" value="F:homocysteine desulfhydrase activity"/>
    <property type="evidence" value="ECO:0007669"/>
    <property type="project" value="UniProtKB-EC"/>
</dbReference>
<dbReference type="FunFam" id="3.40.640.10:FF:000046">
    <property type="entry name" value="Cystathionine gamma-lyase"/>
    <property type="match status" value="1"/>
</dbReference>
<dbReference type="PIRSF" id="PIRSF001434">
    <property type="entry name" value="CGS"/>
    <property type="match status" value="1"/>
</dbReference>
<dbReference type="PANTHER" id="PTHR11808">
    <property type="entry name" value="TRANS-SULFURATION ENZYME FAMILY MEMBER"/>
    <property type="match status" value="1"/>
</dbReference>
<comment type="similarity">
    <text evidence="2 9">Belongs to the trans-sulfuration enzymes family.</text>
</comment>
<organism evidence="10 11">
    <name type="scientific">Cohnella candidum</name>
    <dbReference type="NCBI Taxonomy" id="2674991"/>
    <lineage>
        <taxon>Bacteria</taxon>
        <taxon>Bacillati</taxon>
        <taxon>Bacillota</taxon>
        <taxon>Bacilli</taxon>
        <taxon>Bacillales</taxon>
        <taxon>Paenibacillaceae</taxon>
        <taxon>Cohnella</taxon>
    </lineage>
</organism>
<keyword evidence="3 8" id="KW-0663">Pyridoxal phosphate</keyword>
<evidence type="ECO:0000256" key="5">
    <source>
        <dbReference type="ARBA" id="ARBA00047199"/>
    </source>
</evidence>